<dbReference type="InterPro" id="IPR052894">
    <property type="entry name" value="AsmA-related"/>
</dbReference>
<reference evidence="3 4" key="1">
    <citation type="submission" date="2015-09" db="EMBL/GenBank/DDBJ databases">
        <authorList>
            <consortium name="Swine Surveillance"/>
        </authorList>
    </citation>
    <scope>NUCLEOTIDE SEQUENCE [LARGE SCALE GENOMIC DNA]</scope>
    <source>
        <strain evidence="3 4">CECT 7688</strain>
    </source>
</reference>
<sequence>MGRAWLAGIVLSTSTGIAEHTEASTLTENGDHSSAPKGKGAPSDISESSCNTDDTQTEGAEISKGESDVTAGGRSRPPRRVRRYGVIALFSLLVPLIALAGFVFVLSGKPFVLPDWMRSRVEVVLNAQMQNFDVAIETIAVMVEDDWDPSIQLRGVRILPPEGGGAVNVTQVDARLAFAPLLERQIAFREVLVAGVSLTALRLEDGSVRIALGPAVGGGALQTDTDITTLGDQLEEFLDVPVLAALNAFRVEDVTLRFEDLRERRAWTVDGGHISLRRDAERVDVSSQLTLLGGRSYASTIEASLTTYYGTRETEFGLNFEDLPSQDIASQGAALSWLEIIRAPISGALRGRIDEEGALGNVNATLQISDGVVQPGGEVQPIPFQGMRSYLTYSPERRAIRFDELFIDSDLMRVSAFGEAFLRDFRQGLPQEFLAQLTLNEFRANPRALEDDPVRLERSYADFRLRLDPFELDLGQMVVRQSENEIVLNGTLGTEGADWAYALNGHMDRVQADDVLAVWPNSFKPKPRKWVSENILGGTVRDVDLAVRSNGSDMPDVFLDFVFEDGRVRAVKTMPPIVNGSGFGVLQDHQLHIAVEEGYVQADQGGFLDVSGSSFVVLDTRIKKSPGLVRAQATGSTTAVMSLLDREPLKLFTKAKLPVDFAPGEAALEGTIDLILKDKLPVEEVVYDIRGTLSNVVSDHFLPGKVMRGDLTVHATPERVDVKGSGDLAGIPVQAHWHMFGGKENEGRSWLSGTAELSAAALETFDVGLPKGTVREQGLLTYDMEIVKDQPPKLTLTSDLKGVVLSAPPLGWRKGAQGTGLLAVEMTLGKRPSVDAITLEAAGLSATGRISIAEGGGLDVAELDSFRVGNWLQGQGQLRGRGLGVPPAIVVTGGRLDMRRMPKSTSSGTSSTDMGPLSAQMNEIIVTDGIRLAPAVAELTPQRGGLSGSFNGNLNGGPFVQGTLTPHQNGLRVQAQSEQGGKIAVAMGVVKSATKGRLSLDLVPRAADGEYDGTLTMRELKVQKVPLIAELLNAISVVGLIEQLSGPGLLFSEVFARFRITPERLIVGEASAVGPSMGISANGSYSFVQSWFDLQGTLSPLYAVNVLGRPVSRRGEGLIGFNYTLRGPSQDPEISVNPLSVLTPGFFREIFRRPPPDLSN</sequence>
<gene>
    <name evidence="3" type="ORF">SHM7688_02939</name>
</gene>
<feature type="compositionally biased region" description="Polar residues" evidence="1">
    <location>
        <begin position="45"/>
        <end position="58"/>
    </location>
</feature>
<name>A0A0P1FFD5_9RHOB</name>
<dbReference type="PANTHER" id="PTHR30441:SF8">
    <property type="entry name" value="DUF748 DOMAIN-CONTAINING PROTEIN"/>
    <property type="match status" value="1"/>
</dbReference>
<evidence type="ECO:0000256" key="1">
    <source>
        <dbReference type="SAM" id="MobiDB-lite"/>
    </source>
</evidence>
<dbReference type="GO" id="GO:0090313">
    <property type="term" value="P:regulation of protein targeting to membrane"/>
    <property type="evidence" value="ECO:0007669"/>
    <property type="project" value="TreeGrafter"/>
</dbReference>
<keyword evidence="4" id="KW-1185">Reference proteome</keyword>
<dbReference type="STRING" id="321267.SHM7688_02939"/>
<dbReference type="GO" id="GO:0005886">
    <property type="term" value="C:plasma membrane"/>
    <property type="evidence" value="ECO:0007669"/>
    <property type="project" value="TreeGrafter"/>
</dbReference>
<feature type="transmembrane region" description="Helical" evidence="2">
    <location>
        <begin position="84"/>
        <end position="106"/>
    </location>
</feature>
<dbReference type="AlphaFoldDB" id="A0A0P1FFD5"/>
<dbReference type="EMBL" id="CYPW01000027">
    <property type="protein sequence ID" value="CUH53485.1"/>
    <property type="molecule type" value="Genomic_DNA"/>
</dbReference>
<feature type="region of interest" description="Disordered" evidence="1">
    <location>
        <begin position="21"/>
        <end position="77"/>
    </location>
</feature>
<proteinExistence type="predicted"/>
<keyword evidence="2" id="KW-0812">Transmembrane</keyword>
<protein>
    <submittedName>
        <fullName evidence="3">Uncharacterized protein</fullName>
    </submittedName>
</protein>
<dbReference type="Proteomes" id="UP000054823">
    <property type="component" value="Unassembled WGS sequence"/>
</dbReference>
<accession>A0A0P1FFD5</accession>
<keyword evidence="2" id="KW-1133">Transmembrane helix</keyword>
<evidence type="ECO:0000313" key="4">
    <source>
        <dbReference type="Proteomes" id="UP000054823"/>
    </source>
</evidence>
<dbReference type="PANTHER" id="PTHR30441">
    <property type="entry name" value="DUF748 DOMAIN-CONTAINING PROTEIN"/>
    <property type="match status" value="1"/>
</dbReference>
<organism evidence="3 4">
    <name type="scientific">Shimia marina</name>
    <dbReference type="NCBI Taxonomy" id="321267"/>
    <lineage>
        <taxon>Bacteria</taxon>
        <taxon>Pseudomonadati</taxon>
        <taxon>Pseudomonadota</taxon>
        <taxon>Alphaproteobacteria</taxon>
        <taxon>Rhodobacterales</taxon>
        <taxon>Roseobacteraceae</taxon>
    </lineage>
</organism>
<evidence type="ECO:0000313" key="3">
    <source>
        <dbReference type="EMBL" id="CUH53485.1"/>
    </source>
</evidence>
<keyword evidence="2" id="KW-0472">Membrane</keyword>
<evidence type="ECO:0000256" key="2">
    <source>
        <dbReference type="SAM" id="Phobius"/>
    </source>
</evidence>